<evidence type="ECO:0000313" key="3">
    <source>
        <dbReference type="Proteomes" id="UP000050360"/>
    </source>
</evidence>
<reference evidence="2 3" key="1">
    <citation type="submission" date="2015-09" db="EMBL/GenBank/DDBJ databases">
        <title>A metagenomics-based metabolic model of nitrate-dependent anaerobic oxidation of methane by Methanoperedens-like archaea.</title>
        <authorList>
            <person name="Arshad A."/>
            <person name="Speth D.R."/>
            <person name="De Graaf R.M."/>
            <person name="Op Den Camp H.J."/>
            <person name="Jetten M.S."/>
            <person name="Welte C.U."/>
        </authorList>
    </citation>
    <scope>NUCLEOTIDE SEQUENCE [LARGE SCALE GENOMIC DNA]</scope>
</reference>
<name>A0A0P7ZE21_9EURY</name>
<evidence type="ECO:0000256" key="1">
    <source>
        <dbReference type="SAM" id="Coils"/>
    </source>
</evidence>
<accession>A0A0P7ZE21</accession>
<dbReference type="AlphaFoldDB" id="A0A0P7ZE21"/>
<dbReference type="Proteomes" id="UP000050360">
    <property type="component" value="Unassembled WGS sequence"/>
</dbReference>
<sequence length="70" mass="7929">MSIRELEEEIIEIEKVKEHYKSGSIEWNNIDAIITEKKRKLSRLKKREDGEEDDVLGGCGGDCSRCGGCT</sequence>
<comment type="caution">
    <text evidence="2">The sequence shown here is derived from an EMBL/GenBank/DDBJ whole genome shotgun (WGS) entry which is preliminary data.</text>
</comment>
<proteinExistence type="predicted"/>
<keyword evidence="1" id="KW-0175">Coiled coil</keyword>
<dbReference type="EMBL" id="LKCM01000309">
    <property type="protein sequence ID" value="KPQ41761.1"/>
    <property type="molecule type" value="Genomic_DNA"/>
</dbReference>
<organism evidence="2 3">
    <name type="scientific">Candidatus Methanoperedens nitratireducens</name>
    <dbReference type="NCBI Taxonomy" id="1392998"/>
    <lineage>
        <taxon>Archaea</taxon>
        <taxon>Methanobacteriati</taxon>
        <taxon>Methanobacteriota</taxon>
        <taxon>Stenosarchaea group</taxon>
        <taxon>Methanomicrobia</taxon>
        <taxon>Methanosarcinales</taxon>
        <taxon>ANME-2 cluster</taxon>
        <taxon>Candidatus Methanoperedentaceae</taxon>
        <taxon>Candidatus Methanoperedens</taxon>
    </lineage>
</organism>
<feature type="coiled-coil region" evidence="1">
    <location>
        <begin position="3"/>
        <end position="54"/>
    </location>
</feature>
<evidence type="ECO:0000313" key="2">
    <source>
        <dbReference type="EMBL" id="KPQ41761.1"/>
    </source>
</evidence>
<gene>
    <name evidence="2" type="ORF">MPEBLZ_03690</name>
</gene>
<protein>
    <submittedName>
        <fullName evidence="2">Uncharacterized protein</fullName>
    </submittedName>
</protein>